<comment type="catalytic activity">
    <reaction evidence="18">
        <text>a di-trans,poly-cis-dolichyl phosphate + UDP-N-acetyl-alpha-D-glucosamine = an N-acetyl-alpha-D-glucosaminyl-diphospho-di-trans,poly-cis-dolichol + UMP</text>
        <dbReference type="Rhea" id="RHEA:13289"/>
        <dbReference type="Rhea" id="RHEA-COMP:19498"/>
        <dbReference type="Rhea" id="RHEA-COMP:19507"/>
        <dbReference type="ChEBI" id="CHEBI:57683"/>
        <dbReference type="ChEBI" id="CHEBI:57705"/>
        <dbReference type="ChEBI" id="CHEBI:57865"/>
        <dbReference type="ChEBI" id="CHEBI:58427"/>
        <dbReference type="EC" id="2.7.8.15"/>
    </reaction>
    <physiologicalReaction direction="left-to-right" evidence="18">
        <dbReference type="Rhea" id="RHEA:13290"/>
    </physiologicalReaction>
</comment>
<sequence>TIIRIPSFLNFLFKERIIDIGFFYYLYIILLCVFCTNAINIYAGINGLEIGQSLIIAFFISIHNLIEIILNLGTGGGKGVIEGAQILKQHFLHRLPVVNPRTNKLTYSHNYTLINLILYLFGPLSEFHLVVLLLAFQFGTCSLGLFLRYFIDTT</sequence>
<comment type="function">
    <text evidence="17">UDP-N-acetylglucosamine--dolichyl-phosphate N-acetylglucosaminephosphotransferase that operates in the biosynthetic pathway of dolichol-linked oligosaccharides, the glycan precursors employed in protein asparagine (N)-glycosylation. The assembly of dolichol-linked oligosaccharides begins on the cytosolic side of the endoplasmic reticulum membrane and finishes in its lumen. The sequential addition of sugars to dolichol pyrophosphate produces dolichol-linked oligosaccharides containing fourteen sugars, including two GlcNAcs, nine mannoses and three glucoses. Once assembled, the oligosaccharide is transferred from the lipid to nascent proteins by oligosaccharyltransferases. Catalyzes the initial step of dolichol-linked oligosaccharide biosynthesis, transfering GlcNAc-1-P from cytosolic UDP-GlcNAc onto the carrier lipid dolichyl phosphate (P-dolichol), yielding GlcNAc-P-P-dolichol embedded in the cytoplasmic leaflet of the endoplasmic reticulum membrane.</text>
</comment>
<dbReference type="Pfam" id="PF00953">
    <property type="entry name" value="Glycos_transf_4"/>
    <property type="match status" value="1"/>
</dbReference>
<evidence type="ECO:0000256" key="2">
    <source>
        <dbReference type="ARBA" id="ARBA00004477"/>
    </source>
</evidence>
<dbReference type="PANTHER" id="PTHR10571:SF0">
    <property type="entry name" value="UDP-N-ACETYLGLUCOSAMINE--DOLICHYL-PHOSPHATE N-ACETYLGLUCOSAMINEPHOSPHOTRANSFERASE"/>
    <property type="match status" value="1"/>
</dbReference>
<evidence type="ECO:0000256" key="5">
    <source>
        <dbReference type="ARBA" id="ARBA00013225"/>
    </source>
</evidence>
<evidence type="ECO:0000256" key="14">
    <source>
        <dbReference type="ARBA" id="ARBA00023136"/>
    </source>
</evidence>
<dbReference type="InterPro" id="IPR000715">
    <property type="entry name" value="Glycosyl_transferase_4"/>
</dbReference>
<dbReference type="GO" id="GO:0005789">
    <property type="term" value="C:endoplasmic reticulum membrane"/>
    <property type="evidence" value="ECO:0007669"/>
    <property type="project" value="UniProtKB-SubCell"/>
</dbReference>
<keyword evidence="8" id="KW-0808">Transferase</keyword>
<comment type="pathway">
    <text evidence="3">Protein modification; protein glycosylation.</text>
</comment>
<evidence type="ECO:0000256" key="1">
    <source>
        <dbReference type="ARBA" id="ARBA00001946"/>
    </source>
</evidence>
<comment type="cofactor">
    <cofactor evidence="1">
        <name>Mg(2+)</name>
        <dbReference type="ChEBI" id="CHEBI:18420"/>
    </cofactor>
</comment>
<dbReference type="Proteomes" id="UP000053562">
    <property type="component" value="Unassembled WGS sequence"/>
</dbReference>
<evidence type="ECO:0000256" key="6">
    <source>
        <dbReference type="ARBA" id="ARBA00017659"/>
    </source>
</evidence>
<keyword evidence="7" id="KW-0328">Glycosyltransferase</keyword>
<dbReference type="EC" id="2.7.8.15" evidence="5"/>
<dbReference type="GO" id="GO:0003975">
    <property type="term" value="F:UDP-N-acetylglucosamine-dolichyl-phosphate N-acetylglucosaminephosphotransferase activity"/>
    <property type="evidence" value="ECO:0007669"/>
    <property type="project" value="UniProtKB-EC"/>
</dbReference>
<evidence type="ECO:0000256" key="17">
    <source>
        <dbReference type="ARBA" id="ARBA00044717"/>
    </source>
</evidence>
<reference evidence="20 21" key="1">
    <citation type="submission" date="2011-08" db="EMBL/GenBank/DDBJ databases">
        <title>The Genome Sequence of Plasmodium vivax India VII.</title>
        <authorList>
            <consortium name="The Broad Institute Genome Sequencing Platform"/>
            <consortium name="The Broad Institute Genome Sequencing Center for Infectious Disease"/>
            <person name="Neafsey D."/>
            <person name="Carlton J."/>
            <person name="Barnwell J."/>
            <person name="Collins W."/>
            <person name="Escalante A."/>
            <person name="Mullikin J."/>
            <person name="Saul A."/>
            <person name="Guigo R."/>
            <person name="Camara F."/>
            <person name="Young S.K."/>
            <person name="Zeng Q."/>
            <person name="Gargeya S."/>
            <person name="Fitzgerald M."/>
            <person name="Haas B."/>
            <person name="Abouelleil A."/>
            <person name="Alvarado L."/>
            <person name="Arachchi H.M."/>
            <person name="Berlin A."/>
            <person name="Brown A."/>
            <person name="Chapman S.B."/>
            <person name="Chen Z."/>
            <person name="Dunbar C."/>
            <person name="Freedman E."/>
            <person name="Gearin G."/>
            <person name="Gellesch M."/>
            <person name="Goldberg J."/>
            <person name="Griggs A."/>
            <person name="Gujja S."/>
            <person name="Heiman D."/>
            <person name="Howarth C."/>
            <person name="Larson L."/>
            <person name="Lui A."/>
            <person name="MacDonald P.J.P."/>
            <person name="Montmayeur A."/>
            <person name="Murphy C."/>
            <person name="Neiman D."/>
            <person name="Pearson M."/>
            <person name="Priest M."/>
            <person name="Roberts A."/>
            <person name="Saif S."/>
            <person name="Shea T."/>
            <person name="Shenoy N."/>
            <person name="Sisk P."/>
            <person name="Stolte C."/>
            <person name="Sykes S."/>
            <person name="Wortman J."/>
            <person name="Nusbaum C."/>
            <person name="Birren B."/>
        </authorList>
    </citation>
    <scope>NUCLEOTIDE SEQUENCE [LARGE SCALE GENOMIC DNA]</scope>
    <source>
        <strain evidence="20 21">India VII</strain>
    </source>
</reference>
<dbReference type="InterPro" id="IPR033895">
    <property type="entry name" value="GPT"/>
</dbReference>
<evidence type="ECO:0000256" key="12">
    <source>
        <dbReference type="ARBA" id="ARBA00022842"/>
    </source>
</evidence>
<evidence type="ECO:0000256" key="7">
    <source>
        <dbReference type="ARBA" id="ARBA00022676"/>
    </source>
</evidence>
<evidence type="ECO:0000256" key="11">
    <source>
        <dbReference type="ARBA" id="ARBA00022824"/>
    </source>
</evidence>
<feature type="transmembrane region" description="Helical" evidence="19">
    <location>
        <begin position="22"/>
        <end position="42"/>
    </location>
</feature>
<keyword evidence="12" id="KW-0460">Magnesium</keyword>
<evidence type="ECO:0000256" key="4">
    <source>
        <dbReference type="ARBA" id="ARBA00009317"/>
    </source>
</evidence>
<evidence type="ECO:0000256" key="19">
    <source>
        <dbReference type="SAM" id="Phobius"/>
    </source>
</evidence>
<comment type="similarity">
    <text evidence="4">Belongs to the glycosyltransferase 4 family.</text>
</comment>
<evidence type="ECO:0000256" key="13">
    <source>
        <dbReference type="ARBA" id="ARBA00022989"/>
    </source>
</evidence>
<evidence type="ECO:0000256" key="18">
    <source>
        <dbReference type="ARBA" id="ARBA00045078"/>
    </source>
</evidence>
<keyword evidence="13 19" id="KW-1133">Transmembrane helix</keyword>
<organism evidence="20 21">
    <name type="scientific">Plasmodium vivax India VII</name>
    <dbReference type="NCBI Taxonomy" id="1077284"/>
    <lineage>
        <taxon>Eukaryota</taxon>
        <taxon>Sar</taxon>
        <taxon>Alveolata</taxon>
        <taxon>Apicomplexa</taxon>
        <taxon>Aconoidasida</taxon>
        <taxon>Haemosporida</taxon>
        <taxon>Plasmodiidae</taxon>
        <taxon>Plasmodium</taxon>
        <taxon>Plasmodium (Plasmodium)</taxon>
    </lineage>
</organism>
<feature type="non-terminal residue" evidence="20">
    <location>
        <position position="1"/>
    </location>
</feature>
<dbReference type="AlphaFoldDB" id="A0A0J9SE84"/>
<dbReference type="EMBL" id="KQ234266">
    <property type="protein sequence ID" value="KMZ80921.1"/>
    <property type="molecule type" value="Genomic_DNA"/>
</dbReference>
<proteinExistence type="inferred from homology"/>
<evidence type="ECO:0000256" key="9">
    <source>
        <dbReference type="ARBA" id="ARBA00022692"/>
    </source>
</evidence>
<dbReference type="OrthoDB" id="10262326at2759"/>
<keyword evidence="10" id="KW-0479">Metal-binding</keyword>
<dbReference type="GO" id="GO:0046872">
    <property type="term" value="F:metal ion binding"/>
    <property type="evidence" value="ECO:0007669"/>
    <property type="project" value="UniProtKB-KW"/>
</dbReference>
<protein>
    <recommendedName>
        <fullName evidence="6">UDP-N-acetylglucosamine--dolichyl-phosphate N-acetylglucosaminephosphotransferase</fullName>
        <ecNumber evidence="5">2.7.8.15</ecNumber>
    </recommendedName>
    <alternativeName>
        <fullName evidence="15">GlcNAc-1-P transferase</fullName>
    </alternativeName>
    <alternativeName>
        <fullName evidence="16">N-acetylglucosamine-1-phosphate transferase</fullName>
    </alternativeName>
</protein>
<evidence type="ECO:0000256" key="8">
    <source>
        <dbReference type="ARBA" id="ARBA00022679"/>
    </source>
</evidence>
<evidence type="ECO:0000313" key="21">
    <source>
        <dbReference type="Proteomes" id="UP000053562"/>
    </source>
</evidence>
<dbReference type="GO" id="GO:0006488">
    <property type="term" value="P:dolichol-linked oligosaccharide biosynthetic process"/>
    <property type="evidence" value="ECO:0007669"/>
    <property type="project" value="InterPro"/>
</dbReference>
<keyword evidence="11" id="KW-0256">Endoplasmic reticulum</keyword>
<accession>A0A0J9SE84</accession>
<evidence type="ECO:0000256" key="10">
    <source>
        <dbReference type="ARBA" id="ARBA00022723"/>
    </source>
</evidence>
<evidence type="ECO:0000256" key="15">
    <source>
        <dbReference type="ARBA" id="ARBA00029567"/>
    </source>
</evidence>
<feature type="transmembrane region" description="Helical" evidence="19">
    <location>
        <begin position="54"/>
        <end position="73"/>
    </location>
</feature>
<evidence type="ECO:0000256" key="3">
    <source>
        <dbReference type="ARBA" id="ARBA00004922"/>
    </source>
</evidence>
<keyword evidence="9 19" id="KW-0812">Transmembrane</keyword>
<gene>
    <name evidence="20" type="ORF">PVIIG_02139</name>
</gene>
<comment type="subcellular location">
    <subcellularLocation>
        <location evidence="2">Endoplasmic reticulum membrane</location>
        <topology evidence="2">Multi-pass membrane protein</topology>
    </subcellularLocation>
</comment>
<feature type="transmembrane region" description="Helical" evidence="19">
    <location>
        <begin position="127"/>
        <end position="151"/>
    </location>
</feature>
<evidence type="ECO:0000256" key="16">
    <source>
        <dbReference type="ARBA" id="ARBA00033238"/>
    </source>
</evidence>
<dbReference type="GO" id="GO:0016757">
    <property type="term" value="F:glycosyltransferase activity"/>
    <property type="evidence" value="ECO:0007669"/>
    <property type="project" value="UniProtKB-KW"/>
</dbReference>
<name>A0A0J9SE84_PLAVI</name>
<dbReference type="UniPathway" id="UPA00378"/>
<dbReference type="PANTHER" id="PTHR10571">
    <property type="entry name" value="UDP-N-ACETYLGLUCOSAMINE--DOLICHYL-PHOSPHATE N-ACETYLGLUCOSAMINEPHOSPHOTRANSFERASE"/>
    <property type="match status" value="1"/>
</dbReference>
<evidence type="ECO:0000313" key="20">
    <source>
        <dbReference type="EMBL" id="KMZ80921.1"/>
    </source>
</evidence>
<keyword evidence="14 19" id="KW-0472">Membrane</keyword>